<dbReference type="Proteomes" id="UP000297737">
    <property type="component" value="Unassembled WGS sequence"/>
</dbReference>
<reference evidence="2 3" key="1">
    <citation type="submission" date="2019-02" db="EMBL/GenBank/DDBJ databases">
        <title>Polymorphobacter sp. isolated from the lake at the Tibet of China.</title>
        <authorList>
            <person name="Li A."/>
        </authorList>
    </citation>
    <scope>NUCLEOTIDE SEQUENCE [LARGE SCALE GENOMIC DNA]</scope>
    <source>
        <strain evidence="2 3">DJ1R-1</strain>
    </source>
</reference>
<dbReference type="PANTHER" id="PTHR43459:SF1">
    <property type="entry name" value="EG:BACN32G11.4 PROTEIN"/>
    <property type="match status" value="1"/>
</dbReference>
<organism evidence="2 3">
    <name type="scientific">Glacieibacterium arshaanense</name>
    <dbReference type="NCBI Taxonomy" id="2511025"/>
    <lineage>
        <taxon>Bacteria</taxon>
        <taxon>Pseudomonadati</taxon>
        <taxon>Pseudomonadota</taxon>
        <taxon>Alphaproteobacteria</taxon>
        <taxon>Sphingomonadales</taxon>
        <taxon>Sphingosinicellaceae</taxon>
        <taxon>Glacieibacterium</taxon>
    </lineage>
</organism>
<dbReference type="AlphaFoldDB" id="A0A4Y9ENU7"/>
<dbReference type="Gene3D" id="3.90.226.10">
    <property type="entry name" value="2-enoyl-CoA Hydratase, Chain A, domain 1"/>
    <property type="match status" value="1"/>
</dbReference>
<sequence length="280" mass="29560">MSDNDMLYAVADGVATITFNRPDKLNALTPPMLGQFFAHVDAAAADPAVRVIVITGAGRGFCAGLDLAVIGSGVGGKGVGAPPPTAPRPAPQWGDDIGPDMSRFFAGGWNGLITSRKPTIAAINGPVFGWGFILSLHCDIRFAARSALFNATFARLGIPGEKNAAWLLSRLIGTARSADLLYSARRFDGAEAERLGIVNAVLDDDALMPHVAAYAANIVANSAPRSLAAIKAQIWTAQDDCYDQGFVASDLEQDRATQTQDFREGITSLRDKRAPAFKGN</sequence>
<name>A0A4Y9ENU7_9SPHN</name>
<dbReference type="SUPFAM" id="SSF52096">
    <property type="entry name" value="ClpP/crotonase"/>
    <property type="match status" value="1"/>
</dbReference>
<accession>A0A4Y9ENU7</accession>
<evidence type="ECO:0000313" key="3">
    <source>
        <dbReference type="Proteomes" id="UP000297737"/>
    </source>
</evidence>
<comment type="caution">
    <text evidence="2">The sequence shown here is derived from an EMBL/GenBank/DDBJ whole genome shotgun (WGS) entry which is preliminary data.</text>
</comment>
<evidence type="ECO:0000313" key="2">
    <source>
        <dbReference type="EMBL" id="TFU03039.1"/>
    </source>
</evidence>
<dbReference type="PANTHER" id="PTHR43459">
    <property type="entry name" value="ENOYL-COA HYDRATASE"/>
    <property type="match status" value="1"/>
</dbReference>
<dbReference type="RefSeq" id="WP_135245631.1">
    <property type="nucleotide sequence ID" value="NZ_SIHO01000002.1"/>
</dbReference>
<dbReference type="EMBL" id="SIHO01000002">
    <property type="protein sequence ID" value="TFU03039.1"/>
    <property type="molecule type" value="Genomic_DNA"/>
</dbReference>
<dbReference type="GO" id="GO:0003824">
    <property type="term" value="F:catalytic activity"/>
    <property type="evidence" value="ECO:0007669"/>
    <property type="project" value="UniProtKB-ARBA"/>
</dbReference>
<dbReference type="CDD" id="cd06558">
    <property type="entry name" value="crotonase-like"/>
    <property type="match status" value="1"/>
</dbReference>
<dbReference type="OrthoDB" id="7225138at2"/>
<gene>
    <name evidence="2" type="ORF">EUV02_07510</name>
</gene>
<dbReference type="Gene3D" id="1.10.12.10">
    <property type="entry name" value="Lyase 2-enoyl-coa Hydratase, Chain A, domain 2"/>
    <property type="match status" value="1"/>
</dbReference>
<protein>
    <submittedName>
        <fullName evidence="2">Enoyl-CoA hydratase</fullName>
    </submittedName>
</protein>
<dbReference type="InterPro" id="IPR029045">
    <property type="entry name" value="ClpP/crotonase-like_dom_sf"/>
</dbReference>
<keyword evidence="3" id="KW-1185">Reference proteome</keyword>
<evidence type="ECO:0000256" key="1">
    <source>
        <dbReference type="ARBA" id="ARBA00005254"/>
    </source>
</evidence>
<dbReference type="Pfam" id="PF00378">
    <property type="entry name" value="ECH_1"/>
    <property type="match status" value="2"/>
</dbReference>
<proteinExistence type="inferred from homology"/>
<dbReference type="InterPro" id="IPR014748">
    <property type="entry name" value="Enoyl-CoA_hydra_C"/>
</dbReference>
<comment type="similarity">
    <text evidence="1">Belongs to the enoyl-CoA hydratase/isomerase family.</text>
</comment>
<dbReference type="InterPro" id="IPR001753">
    <property type="entry name" value="Enoyl-CoA_hydra/iso"/>
</dbReference>